<keyword evidence="2" id="KW-1185">Reference proteome</keyword>
<dbReference type="WBParaSite" id="HCON_00033090-00001">
    <property type="protein sequence ID" value="HCON_00033090-00001"/>
    <property type="gene ID" value="HCON_00033090"/>
</dbReference>
<accession>A0A7I4Y214</accession>
<dbReference type="Proteomes" id="UP000025227">
    <property type="component" value="Unplaced"/>
</dbReference>
<evidence type="ECO:0000256" key="1">
    <source>
        <dbReference type="SAM" id="MobiDB-lite"/>
    </source>
</evidence>
<sequence length="103" mass="11818">MSLKFLQRSLFRYCGPSCSDLRRRDWTPRKQEHAVSVIQRAAERTMLGISLYTQVQKGMRSPSSVDRRRSAMPLITPEDRRSRGPDTLRDIVMAVGPARLRTG</sequence>
<feature type="region of interest" description="Disordered" evidence="1">
    <location>
        <begin position="58"/>
        <end position="85"/>
    </location>
</feature>
<reference evidence="3" key="1">
    <citation type="submission" date="2020-12" db="UniProtKB">
        <authorList>
            <consortium name="WormBaseParasite"/>
        </authorList>
    </citation>
    <scope>IDENTIFICATION</scope>
    <source>
        <strain evidence="3">MHco3</strain>
    </source>
</reference>
<name>A0A7I4Y214_HAECO</name>
<organism evidence="2 3">
    <name type="scientific">Haemonchus contortus</name>
    <name type="common">Barber pole worm</name>
    <dbReference type="NCBI Taxonomy" id="6289"/>
    <lineage>
        <taxon>Eukaryota</taxon>
        <taxon>Metazoa</taxon>
        <taxon>Ecdysozoa</taxon>
        <taxon>Nematoda</taxon>
        <taxon>Chromadorea</taxon>
        <taxon>Rhabditida</taxon>
        <taxon>Rhabditina</taxon>
        <taxon>Rhabditomorpha</taxon>
        <taxon>Strongyloidea</taxon>
        <taxon>Trichostrongylidae</taxon>
        <taxon>Haemonchus</taxon>
    </lineage>
</organism>
<dbReference type="AlphaFoldDB" id="A0A7I4Y214"/>
<proteinExistence type="predicted"/>
<evidence type="ECO:0000313" key="2">
    <source>
        <dbReference type="Proteomes" id="UP000025227"/>
    </source>
</evidence>
<protein>
    <submittedName>
        <fullName evidence="3">Uncharacterized protein</fullName>
    </submittedName>
</protein>
<evidence type="ECO:0000313" key="3">
    <source>
        <dbReference type="WBParaSite" id="HCON_00033090-00001"/>
    </source>
</evidence>